<dbReference type="CDD" id="cd14014">
    <property type="entry name" value="STKc_PknB_like"/>
    <property type="match status" value="1"/>
</dbReference>
<dbReference type="GO" id="GO:0005524">
    <property type="term" value="F:ATP binding"/>
    <property type="evidence" value="ECO:0007669"/>
    <property type="project" value="InterPro"/>
</dbReference>
<gene>
    <name evidence="2" type="ORF">ENU21_01715</name>
</gene>
<dbReference type="PANTHER" id="PTHR44329">
    <property type="entry name" value="SERINE/THREONINE-PROTEIN KINASE TNNI3K-RELATED"/>
    <property type="match status" value="1"/>
</dbReference>
<name>A0A7C4D300_THEPE</name>
<dbReference type="InterPro" id="IPR051681">
    <property type="entry name" value="Ser/Thr_Kinases-Pseudokinases"/>
</dbReference>
<dbReference type="SUPFAM" id="SSF50998">
    <property type="entry name" value="Quinoprotein alcohol dehydrogenase-like"/>
    <property type="match status" value="1"/>
</dbReference>
<dbReference type="SMART" id="SM00220">
    <property type="entry name" value="S_TKc"/>
    <property type="match status" value="1"/>
</dbReference>
<dbReference type="InterPro" id="IPR008271">
    <property type="entry name" value="Ser/Thr_kinase_AS"/>
</dbReference>
<organism evidence="2">
    <name type="scientific">Thermofilum pendens</name>
    <dbReference type="NCBI Taxonomy" id="2269"/>
    <lineage>
        <taxon>Archaea</taxon>
        <taxon>Thermoproteota</taxon>
        <taxon>Thermoprotei</taxon>
        <taxon>Thermofilales</taxon>
        <taxon>Thermofilaceae</taxon>
        <taxon>Thermofilum</taxon>
    </lineage>
</organism>
<dbReference type="GO" id="GO:0004674">
    <property type="term" value="F:protein serine/threonine kinase activity"/>
    <property type="evidence" value="ECO:0007669"/>
    <property type="project" value="UniProtKB-KW"/>
</dbReference>
<dbReference type="SUPFAM" id="SSF56112">
    <property type="entry name" value="Protein kinase-like (PK-like)"/>
    <property type="match status" value="1"/>
</dbReference>
<evidence type="ECO:0000313" key="2">
    <source>
        <dbReference type="EMBL" id="HGM46456.1"/>
    </source>
</evidence>
<dbReference type="InterPro" id="IPR011009">
    <property type="entry name" value="Kinase-like_dom_sf"/>
</dbReference>
<dbReference type="InterPro" id="IPR000719">
    <property type="entry name" value="Prot_kinase_dom"/>
</dbReference>
<evidence type="ECO:0000259" key="1">
    <source>
        <dbReference type="PROSITE" id="PS50011"/>
    </source>
</evidence>
<dbReference type="InterPro" id="IPR011047">
    <property type="entry name" value="Quinoprotein_ADH-like_sf"/>
</dbReference>
<proteinExistence type="predicted"/>
<protein>
    <submittedName>
        <fullName evidence="2">Serine/threonine protein kinase</fullName>
    </submittedName>
</protein>
<dbReference type="Gene3D" id="1.10.510.10">
    <property type="entry name" value="Transferase(Phosphotransferase) domain 1"/>
    <property type="match status" value="1"/>
</dbReference>
<dbReference type="Pfam" id="PF00069">
    <property type="entry name" value="Pkinase"/>
    <property type="match status" value="1"/>
</dbReference>
<dbReference type="PROSITE" id="PS00108">
    <property type="entry name" value="PROTEIN_KINASE_ST"/>
    <property type="match status" value="1"/>
</dbReference>
<feature type="domain" description="Protein kinase" evidence="1">
    <location>
        <begin position="423"/>
        <end position="685"/>
    </location>
</feature>
<comment type="caution">
    <text evidence="2">The sequence shown here is derived from an EMBL/GenBank/DDBJ whole genome shotgun (WGS) entry which is preliminary data.</text>
</comment>
<dbReference type="AlphaFoldDB" id="A0A7C4D300"/>
<accession>A0A7C4D300</accession>
<dbReference type="EMBL" id="DTBQ01000050">
    <property type="protein sequence ID" value="HGM46456.1"/>
    <property type="molecule type" value="Genomic_DNA"/>
</dbReference>
<sequence length="689" mass="75742">MLEIEVQALYAIEEHVLSLREVNGIFFALSEVGRLYAFDENNLRVAADPGLPAPVAMYHWCPLGRVALSTPSGQGMLLCLLDVEQGVVHYRELSERVAGIACTGDGILYWRIPKESLLRGILGFTSQMLRWEIETPLFQAVAFSEGTIYASAFDGSIYKASLSERASQLYKVAKIRGRVRKLVPVRGSLFVVTPQAIKAINAEGNEVFQADITTQMVECTGKRLAAAGEEHVLLVNAENWTTEQVKTGKIYDIAALGDKIVVLTKDKVIIIGEESLEEYLLGGLPAARIAVAQRLSRAFFAISFLQSVAYCRLALPTPEVSIKLAHDEPAYEVRVLLRAPSSLNPMPHEKVLLEIGGERREITLDEEGRATLRVPVSRATTLRIESTVQGAQPVELALTPPPARATRVELTRGDRLQREGVEWFVQEVLGSGGLGTVYRVLDPLHERSIAFKVPHGDPVKIQENLGKLLDEAWFMSQASRKLNTDKKRVVDIYGFEKLTAVSITGKEKGTVYGLAMEYVEGGSLENLINAGTAPIQLRLKIAVEAAEALAKLHEANIVHGDIKPQNILLRQNHPILSDFGAARLFKAIGEALVVTQYTPAYSAPETLQGVASDKSDVYSFGTVLIELLAEVLPVQYSSNLPSTAIDKIKSLKSGVQLLELLSRTRRTKPEERPSSRELYESLARMYGPA</sequence>
<keyword evidence="2" id="KW-0808">Transferase</keyword>
<keyword evidence="2" id="KW-0723">Serine/threonine-protein kinase</keyword>
<dbReference type="PROSITE" id="PS50011">
    <property type="entry name" value="PROTEIN_KINASE_DOM"/>
    <property type="match status" value="1"/>
</dbReference>
<keyword evidence="2" id="KW-0418">Kinase</keyword>
<reference evidence="2" key="1">
    <citation type="journal article" date="2020" name="mSystems">
        <title>Genome- and Community-Level Interaction Insights into Carbon Utilization and Element Cycling Functions of Hydrothermarchaeota in Hydrothermal Sediment.</title>
        <authorList>
            <person name="Zhou Z."/>
            <person name="Liu Y."/>
            <person name="Xu W."/>
            <person name="Pan J."/>
            <person name="Luo Z.H."/>
            <person name="Li M."/>
        </authorList>
    </citation>
    <scope>NUCLEOTIDE SEQUENCE</scope>
    <source>
        <strain evidence="2">SpSt-649</strain>
    </source>
</reference>